<dbReference type="InterPro" id="IPR029032">
    <property type="entry name" value="AhpD-like"/>
</dbReference>
<keyword evidence="2" id="KW-1185">Reference proteome</keyword>
<sequence>MLARPRQVDTLKFISVDIDALNKGGEEIYPIVHDLAWYMIKRSFDDFLEYQSLDKGEEPEDKGEEFLKAYMDHLGLNHLSVYAWAISSAITYMKSLGFNRKDNGNGYTDASHGSKSKLFTQEEKYTWLAVHYIQGYLSDYLPLKDSEEFVLDYMQIINVDNPAEQLAITVHEEMLDIEDNWIVKELLAPEMEESRVAKDERSKYERGKAVLEELTGVSENEPKTGYAAFAPQIEIFLKEHLFVNIFERDILTYKERELATISVLAATRISSGREPRTRAAIKSHKSCLN</sequence>
<evidence type="ECO:0000313" key="2">
    <source>
        <dbReference type="Proteomes" id="UP000320300"/>
    </source>
</evidence>
<dbReference type="Gene3D" id="1.20.1290.10">
    <property type="entry name" value="AhpD-like"/>
    <property type="match status" value="1"/>
</dbReference>
<accession>A0A521FS86</accession>
<organism evidence="1 2">
    <name type="scientific">Pedobacter westerhofensis</name>
    <dbReference type="NCBI Taxonomy" id="425512"/>
    <lineage>
        <taxon>Bacteria</taxon>
        <taxon>Pseudomonadati</taxon>
        <taxon>Bacteroidota</taxon>
        <taxon>Sphingobacteriia</taxon>
        <taxon>Sphingobacteriales</taxon>
        <taxon>Sphingobacteriaceae</taxon>
        <taxon>Pedobacter</taxon>
    </lineage>
</organism>
<dbReference type="AlphaFoldDB" id="A0A521FS86"/>
<protein>
    <submittedName>
        <fullName evidence="1">Uncharacterized protein</fullName>
    </submittedName>
</protein>
<reference evidence="1 2" key="1">
    <citation type="submission" date="2017-05" db="EMBL/GenBank/DDBJ databases">
        <authorList>
            <person name="Varghese N."/>
            <person name="Submissions S."/>
        </authorList>
    </citation>
    <scope>NUCLEOTIDE SEQUENCE [LARGE SCALE GENOMIC DNA]</scope>
    <source>
        <strain evidence="1 2">DSM 19036</strain>
    </source>
</reference>
<evidence type="ECO:0000313" key="1">
    <source>
        <dbReference type="EMBL" id="SMO98999.1"/>
    </source>
</evidence>
<dbReference type="SUPFAM" id="SSF69118">
    <property type="entry name" value="AhpD-like"/>
    <property type="match status" value="1"/>
</dbReference>
<proteinExistence type="predicted"/>
<dbReference type="Proteomes" id="UP000320300">
    <property type="component" value="Unassembled WGS sequence"/>
</dbReference>
<dbReference type="EMBL" id="FXTN01000019">
    <property type="protein sequence ID" value="SMO98999.1"/>
    <property type="molecule type" value="Genomic_DNA"/>
</dbReference>
<name>A0A521FS86_9SPHI</name>
<gene>
    <name evidence="1" type="ORF">SAMN06265348_11910</name>
</gene>